<reference evidence="1" key="1">
    <citation type="submission" date="2021-10" db="EMBL/GenBank/DDBJ databases">
        <title>Streptomyces nigrumlapis sp.nov.,an antimicrobial producing actinobacterium isolated from Black Gobi rocks.</title>
        <authorList>
            <person name="Wen Y."/>
            <person name="Zhang W."/>
            <person name="Liu X.G."/>
        </authorList>
    </citation>
    <scope>NUCLEOTIDE SEQUENCE</scope>
    <source>
        <strain evidence="1">ST13-2-2</strain>
    </source>
</reference>
<name>A0ABY4MG25_9ACTN</name>
<gene>
    <name evidence="1" type="ORF">K9S39_36290</name>
</gene>
<dbReference type="Proteomes" id="UP000830115">
    <property type="component" value="Chromosome"/>
</dbReference>
<organism evidence="1 2">
    <name type="scientific">Streptomyces halobius</name>
    <dbReference type="NCBI Taxonomy" id="2879846"/>
    <lineage>
        <taxon>Bacteria</taxon>
        <taxon>Bacillati</taxon>
        <taxon>Actinomycetota</taxon>
        <taxon>Actinomycetes</taxon>
        <taxon>Kitasatosporales</taxon>
        <taxon>Streptomycetaceae</taxon>
        <taxon>Streptomyces</taxon>
    </lineage>
</organism>
<proteinExistence type="predicted"/>
<evidence type="ECO:0000313" key="2">
    <source>
        <dbReference type="Proteomes" id="UP000830115"/>
    </source>
</evidence>
<evidence type="ECO:0008006" key="3">
    <source>
        <dbReference type="Google" id="ProtNLM"/>
    </source>
</evidence>
<evidence type="ECO:0000313" key="1">
    <source>
        <dbReference type="EMBL" id="UQA96615.1"/>
    </source>
</evidence>
<dbReference type="RefSeq" id="WP_248867544.1">
    <property type="nucleotide sequence ID" value="NZ_CP086322.1"/>
</dbReference>
<dbReference type="EMBL" id="CP086322">
    <property type="protein sequence ID" value="UQA96615.1"/>
    <property type="molecule type" value="Genomic_DNA"/>
</dbReference>
<protein>
    <recommendedName>
        <fullName evidence="3">IrrE N-terminal-like domain-containing protein</fullName>
    </recommendedName>
</protein>
<keyword evidence="2" id="KW-1185">Reference proteome</keyword>
<sequence>MTARQTRKRCQAFVNTLELPRPFSVDALVCELSARRGRPIRIHTVPISAATNACGLWVSTDVSDDIYVEKKTTQFHQEHIILHEIGHILWNHSITDQETHSALSTLFPNLSPDMVGRLLARTNYTTEQEQEAELMASLIHATAKKLVRPLSTGVCGEIEAALGIRR</sequence>
<accession>A0ABY4MG25</accession>